<dbReference type="Proteomes" id="UP000256329">
    <property type="component" value="Unassembled WGS sequence"/>
</dbReference>
<keyword evidence="3" id="KW-1003">Cell membrane</keyword>
<feature type="transmembrane region" description="Helical" evidence="7">
    <location>
        <begin position="79"/>
        <end position="96"/>
    </location>
</feature>
<dbReference type="EMBL" id="QSLN01000024">
    <property type="protein sequence ID" value="RDV81147.1"/>
    <property type="molecule type" value="Genomic_DNA"/>
</dbReference>
<keyword evidence="10" id="KW-1185">Reference proteome</keyword>
<evidence type="ECO:0000256" key="2">
    <source>
        <dbReference type="ARBA" id="ARBA00022448"/>
    </source>
</evidence>
<feature type="transmembrane region" description="Helical" evidence="7">
    <location>
        <begin position="198"/>
        <end position="218"/>
    </location>
</feature>
<keyword evidence="2" id="KW-0813">Transport</keyword>
<dbReference type="PRINTS" id="PR01036">
    <property type="entry name" value="TCRTETB"/>
</dbReference>
<feature type="transmembrane region" description="Helical" evidence="7">
    <location>
        <begin position="108"/>
        <end position="128"/>
    </location>
</feature>
<dbReference type="PROSITE" id="PS50850">
    <property type="entry name" value="MFS"/>
    <property type="match status" value="1"/>
</dbReference>
<reference evidence="9 10" key="1">
    <citation type="submission" date="2018-08" db="EMBL/GenBank/DDBJ databases">
        <title>Form III RuBisCO-mediated autotrophy in Thermodesulfobium bacteria.</title>
        <authorList>
            <person name="Toshchakov S.V."/>
            <person name="Kublanov I.V."/>
            <person name="Frolov E."/>
            <person name="Bonch-Osmolovskaya E.A."/>
            <person name="Tourova T.P."/>
            <person name="Chernych N.A."/>
            <person name="Lebedinsky A.V."/>
        </authorList>
    </citation>
    <scope>NUCLEOTIDE SEQUENCE [LARGE SCALE GENOMIC DNA]</scope>
    <source>
        <strain evidence="9 10">SR</strain>
    </source>
</reference>
<evidence type="ECO:0000256" key="7">
    <source>
        <dbReference type="SAM" id="Phobius"/>
    </source>
</evidence>
<dbReference type="AlphaFoldDB" id="A0A3D8P2Z2"/>
<feature type="transmembrane region" description="Helical" evidence="7">
    <location>
        <begin position="140"/>
        <end position="163"/>
    </location>
</feature>
<dbReference type="InterPro" id="IPR020846">
    <property type="entry name" value="MFS_dom"/>
</dbReference>
<dbReference type="GO" id="GO:0022857">
    <property type="term" value="F:transmembrane transporter activity"/>
    <property type="evidence" value="ECO:0007669"/>
    <property type="project" value="InterPro"/>
</dbReference>
<dbReference type="GO" id="GO:0005886">
    <property type="term" value="C:plasma membrane"/>
    <property type="evidence" value="ECO:0007669"/>
    <property type="project" value="UniProtKB-SubCell"/>
</dbReference>
<keyword evidence="6 7" id="KW-0472">Membrane</keyword>
<comment type="subcellular location">
    <subcellularLocation>
        <location evidence="1">Cell membrane</location>
        <topology evidence="1">Multi-pass membrane protein</topology>
    </subcellularLocation>
</comment>
<feature type="transmembrane region" description="Helical" evidence="7">
    <location>
        <begin position="436"/>
        <end position="454"/>
    </location>
</feature>
<dbReference type="PANTHER" id="PTHR42718">
    <property type="entry name" value="MAJOR FACILITATOR SUPERFAMILY MULTIDRUG TRANSPORTER MFSC"/>
    <property type="match status" value="1"/>
</dbReference>
<evidence type="ECO:0000313" key="9">
    <source>
        <dbReference type="EMBL" id="RDV81147.1"/>
    </source>
</evidence>
<evidence type="ECO:0000256" key="5">
    <source>
        <dbReference type="ARBA" id="ARBA00022989"/>
    </source>
</evidence>
<keyword evidence="4 7" id="KW-0812">Transmembrane</keyword>
<evidence type="ECO:0000259" key="8">
    <source>
        <dbReference type="PROSITE" id="PS50850"/>
    </source>
</evidence>
<feature type="transmembrane region" description="Helical" evidence="7">
    <location>
        <begin position="46"/>
        <end position="67"/>
    </location>
</feature>
<feature type="transmembrane region" description="Helical" evidence="7">
    <location>
        <begin position="393"/>
        <end position="416"/>
    </location>
</feature>
<feature type="domain" description="Major facilitator superfamily (MFS) profile" evidence="8">
    <location>
        <begin position="13"/>
        <end position="460"/>
    </location>
</feature>
<feature type="transmembrane region" description="Helical" evidence="7">
    <location>
        <begin position="224"/>
        <end position="242"/>
    </location>
</feature>
<dbReference type="Gene3D" id="1.20.1250.20">
    <property type="entry name" value="MFS general substrate transporter like domains"/>
    <property type="match status" value="1"/>
</dbReference>
<sequence length="462" mass="49210">MVERDAALSRRMALLATALGSFLTPFMGAAVNLALPDIGKEWGLGVISLGWVASIFLLAAAMVLLPSGRLADMHGRKKVFAIGVIVYTISSVLSALSPGPFWLYTFRALQGVGGAMIFGTAAAILTSVFPPGERGKALGFNAAAVYLGLATGPFLGGMLVQYLGWRSVFWINAPLGLAILLLLTKVEGEWAEAEKERFDYLGSLLSGLSLFALMYGFSELPRSLGGYLLAAGLCVGFGFVIWESRTPAPLLDLRLFRQNLTFAFSNLAALINYSATYAVTFFLSLYLQEVRGFSPQDAGFVLLSQPVVMTLGSPVAGWLSDRVEPRIIASLGMTLTTLGLFFLAFGLSLQTPILQIIGILLLLGLGFALFASPNTNAIMNSVTPRFRAVASSVLAIMRLVGQTFSMGIAMLVLGLFVGEVSLGAHLSWPFVQAARVAFLCFACLCFAGVFASLARGRIHGEG</sequence>
<proteinExistence type="predicted"/>
<evidence type="ECO:0000256" key="4">
    <source>
        <dbReference type="ARBA" id="ARBA00022692"/>
    </source>
</evidence>
<evidence type="ECO:0000313" key="10">
    <source>
        <dbReference type="Proteomes" id="UP000256329"/>
    </source>
</evidence>
<dbReference type="InterPro" id="IPR036259">
    <property type="entry name" value="MFS_trans_sf"/>
</dbReference>
<name>A0A3D8P2Z2_9THEO</name>
<feature type="transmembrane region" description="Helical" evidence="7">
    <location>
        <begin position="169"/>
        <end position="186"/>
    </location>
</feature>
<dbReference type="OrthoDB" id="102502at2"/>
<evidence type="ECO:0000256" key="3">
    <source>
        <dbReference type="ARBA" id="ARBA00022475"/>
    </source>
</evidence>
<dbReference type="SUPFAM" id="SSF103473">
    <property type="entry name" value="MFS general substrate transporter"/>
    <property type="match status" value="1"/>
</dbReference>
<feature type="transmembrane region" description="Helical" evidence="7">
    <location>
        <begin position="299"/>
        <end position="320"/>
    </location>
</feature>
<dbReference type="RefSeq" id="WP_115793321.1">
    <property type="nucleotide sequence ID" value="NZ_QSLN01000024.1"/>
</dbReference>
<protein>
    <submittedName>
        <fullName evidence="9">MFS transporter</fullName>
    </submittedName>
</protein>
<keyword evidence="5 7" id="KW-1133">Transmembrane helix</keyword>
<gene>
    <name evidence="9" type="ORF">DXX99_09880</name>
</gene>
<dbReference type="Pfam" id="PF07690">
    <property type="entry name" value="MFS_1"/>
    <property type="match status" value="1"/>
</dbReference>
<dbReference type="Gene3D" id="1.20.1720.10">
    <property type="entry name" value="Multidrug resistance protein D"/>
    <property type="match status" value="1"/>
</dbReference>
<feature type="transmembrane region" description="Helical" evidence="7">
    <location>
        <begin position="327"/>
        <end position="347"/>
    </location>
</feature>
<feature type="transmembrane region" description="Helical" evidence="7">
    <location>
        <begin position="263"/>
        <end position="287"/>
    </location>
</feature>
<accession>A0A3D8P2Z2</accession>
<dbReference type="PANTHER" id="PTHR42718:SF46">
    <property type="entry name" value="BLR6921 PROTEIN"/>
    <property type="match status" value="1"/>
</dbReference>
<dbReference type="InterPro" id="IPR011701">
    <property type="entry name" value="MFS"/>
</dbReference>
<evidence type="ECO:0000256" key="6">
    <source>
        <dbReference type="ARBA" id="ARBA00023136"/>
    </source>
</evidence>
<dbReference type="CDD" id="cd17321">
    <property type="entry name" value="MFS_MMR_MDR_like"/>
    <property type="match status" value="1"/>
</dbReference>
<evidence type="ECO:0000256" key="1">
    <source>
        <dbReference type="ARBA" id="ARBA00004651"/>
    </source>
</evidence>
<dbReference type="FunFam" id="1.20.1250.20:FF:000503">
    <property type="entry name" value="Drug resistance transporter, EmrB/QacA subfamily"/>
    <property type="match status" value="1"/>
</dbReference>
<feature type="transmembrane region" description="Helical" evidence="7">
    <location>
        <begin position="353"/>
        <end position="372"/>
    </location>
</feature>
<comment type="caution">
    <text evidence="9">The sequence shown here is derived from an EMBL/GenBank/DDBJ whole genome shotgun (WGS) entry which is preliminary data.</text>
</comment>
<organism evidence="9 10">
    <name type="scientific">Ammonifex thiophilus</name>
    <dbReference type="NCBI Taxonomy" id="444093"/>
    <lineage>
        <taxon>Bacteria</taxon>
        <taxon>Bacillati</taxon>
        <taxon>Bacillota</taxon>
        <taxon>Clostridia</taxon>
        <taxon>Thermoanaerobacterales</taxon>
        <taxon>Thermoanaerobacteraceae</taxon>
        <taxon>Ammonifex</taxon>
    </lineage>
</organism>